<organism evidence="2 3">
    <name type="scientific">Theobroma cacao</name>
    <name type="common">Cacao</name>
    <name type="synonym">Cocoa</name>
    <dbReference type="NCBI Taxonomy" id="3641"/>
    <lineage>
        <taxon>Eukaryota</taxon>
        <taxon>Viridiplantae</taxon>
        <taxon>Streptophyta</taxon>
        <taxon>Embryophyta</taxon>
        <taxon>Tracheophyta</taxon>
        <taxon>Spermatophyta</taxon>
        <taxon>Magnoliopsida</taxon>
        <taxon>eudicotyledons</taxon>
        <taxon>Gunneridae</taxon>
        <taxon>Pentapetalae</taxon>
        <taxon>rosids</taxon>
        <taxon>malvids</taxon>
        <taxon>Malvales</taxon>
        <taxon>Malvaceae</taxon>
        <taxon>Byttnerioideae</taxon>
        <taxon>Theobroma</taxon>
    </lineage>
</organism>
<dbReference type="AlphaFoldDB" id="A0A061DN73"/>
<gene>
    <name evidence="2" type="ORF">TCM_002421</name>
</gene>
<feature type="transmembrane region" description="Helical" evidence="1">
    <location>
        <begin position="34"/>
        <end position="55"/>
    </location>
</feature>
<name>A0A061DN73_THECC</name>
<dbReference type="InParanoid" id="A0A061DN73"/>
<accession>A0A061DN73</accession>
<reference evidence="2 3" key="1">
    <citation type="journal article" date="2013" name="Genome Biol.">
        <title>The genome sequence of the most widely cultivated cacao type and its use to identify candidate genes regulating pod color.</title>
        <authorList>
            <person name="Motamayor J.C."/>
            <person name="Mockaitis K."/>
            <person name="Schmutz J."/>
            <person name="Haiminen N."/>
            <person name="Iii D.L."/>
            <person name="Cornejo O."/>
            <person name="Findley S.D."/>
            <person name="Zheng P."/>
            <person name="Utro F."/>
            <person name="Royaert S."/>
            <person name="Saski C."/>
            <person name="Jenkins J."/>
            <person name="Podicheti R."/>
            <person name="Zhao M."/>
            <person name="Scheffler B.E."/>
            <person name="Stack J.C."/>
            <person name="Feltus F.A."/>
            <person name="Mustiga G.M."/>
            <person name="Amores F."/>
            <person name="Phillips W."/>
            <person name="Marelli J.P."/>
            <person name="May G.D."/>
            <person name="Shapiro H."/>
            <person name="Ma J."/>
            <person name="Bustamante C.D."/>
            <person name="Schnell R.J."/>
            <person name="Main D."/>
            <person name="Gilbert D."/>
            <person name="Parida L."/>
            <person name="Kuhn D.N."/>
        </authorList>
    </citation>
    <scope>NUCLEOTIDE SEQUENCE [LARGE SCALE GENOMIC DNA]</scope>
    <source>
        <strain evidence="3">cv. Matina 1-6</strain>
    </source>
</reference>
<dbReference type="Proteomes" id="UP000026915">
    <property type="component" value="Chromosome 1"/>
</dbReference>
<evidence type="ECO:0008006" key="4">
    <source>
        <dbReference type="Google" id="ProtNLM"/>
    </source>
</evidence>
<dbReference type="EMBL" id="CM001879">
    <property type="protein sequence ID" value="EOX93531.1"/>
    <property type="molecule type" value="Genomic_DNA"/>
</dbReference>
<dbReference type="Gramene" id="EOX93531">
    <property type="protein sequence ID" value="EOX93531"/>
    <property type="gene ID" value="TCM_002421"/>
</dbReference>
<dbReference type="PANTHER" id="PTHR33033">
    <property type="entry name" value="POLYNUCLEOTIDYL TRANSFERASE, RIBONUCLEASE H-LIKE SUPERFAMILY PROTEIN-RELATED"/>
    <property type="match status" value="1"/>
</dbReference>
<proteinExistence type="predicted"/>
<keyword evidence="1" id="KW-0472">Membrane</keyword>
<dbReference type="PANTHER" id="PTHR33033:SF109">
    <property type="entry name" value="PROTEIN, PUTATIVE-RELATED"/>
    <property type="match status" value="1"/>
</dbReference>
<evidence type="ECO:0000313" key="3">
    <source>
        <dbReference type="Proteomes" id="UP000026915"/>
    </source>
</evidence>
<keyword evidence="1" id="KW-0812">Transmembrane</keyword>
<evidence type="ECO:0000313" key="2">
    <source>
        <dbReference type="EMBL" id="EOX93531.1"/>
    </source>
</evidence>
<dbReference type="HOGENOM" id="CLU_000680_21_0_1"/>
<evidence type="ECO:0000256" key="1">
    <source>
        <dbReference type="SAM" id="Phobius"/>
    </source>
</evidence>
<protein>
    <recommendedName>
        <fullName evidence="4">RNase H type-1 domain-containing protein</fullName>
    </recommendedName>
</protein>
<keyword evidence="1" id="KW-1133">Transmembrane helix</keyword>
<sequence length="198" mass="22969">MWCSEWNICWVMHENPRKVFLAWDKACSNNKSKMWVLAFYVITWSIWLFCNEIVFNGKQWEMGQLFDLIKLRLALWGKARWPKISGKMEDLFRCPSLVSLPQQGRVRRQHVERVAPQDGWIKFNVNGEAQGNLGPVVIGGIMRDKDGCIPFKFSRALGIRDLSIAKILAIKEAFQIFVGLMENHVKLWVENDSLNVVS</sequence>
<keyword evidence="3" id="KW-1185">Reference proteome</keyword>